<name>A0A4Y2FLZ4_ARAVE</name>
<organism evidence="1 2">
    <name type="scientific">Araneus ventricosus</name>
    <name type="common">Orbweaver spider</name>
    <name type="synonym">Epeira ventricosa</name>
    <dbReference type="NCBI Taxonomy" id="182803"/>
    <lineage>
        <taxon>Eukaryota</taxon>
        <taxon>Metazoa</taxon>
        <taxon>Ecdysozoa</taxon>
        <taxon>Arthropoda</taxon>
        <taxon>Chelicerata</taxon>
        <taxon>Arachnida</taxon>
        <taxon>Araneae</taxon>
        <taxon>Araneomorphae</taxon>
        <taxon>Entelegynae</taxon>
        <taxon>Araneoidea</taxon>
        <taxon>Araneidae</taxon>
        <taxon>Araneus</taxon>
    </lineage>
</organism>
<proteinExistence type="predicted"/>
<evidence type="ECO:0000313" key="1">
    <source>
        <dbReference type="EMBL" id="GBM41399.1"/>
    </source>
</evidence>
<gene>
    <name evidence="1" type="ORF">AVEN_62691_1</name>
</gene>
<evidence type="ECO:0000313" key="2">
    <source>
        <dbReference type="Proteomes" id="UP000499080"/>
    </source>
</evidence>
<dbReference type="EMBL" id="BGPR01000961">
    <property type="protein sequence ID" value="GBM41399.1"/>
    <property type="molecule type" value="Genomic_DNA"/>
</dbReference>
<dbReference type="AlphaFoldDB" id="A0A4Y2FLZ4"/>
<reference evidence="1 2" key="1">
    <citation type="journal article" date="2019" name="Sci. Rep.">
        <title>Orb-weaving spider Araneus ventricosus genome elucidates the spidroin gene catalogue.</title>
        <authorList>
            <person name="Kono N."/>
            <person name="Nakamura H."/>
            <person name="Ohtoshi R."/>
            <person name="Moran D.A.P."/>
            <person name="Shinohara A."/>
            <person name="Yoshida Y."/>
            <person name="Fujiwara M."/>
            <person name="Mori M."/>
            <person name="Tomita M."/>
            <person name="Arakawa K."/>
        </authorList>
    </citation>
    <scope>NUCLEOTIDE SEQUENCE [LARGE SCALE GENOMIC DNA]</scope>
</reference>
<comment type="caution">
    <text evidence="1">The sequence shown here is derived from an EMBL/GenBank/DDBJ whole genome shotgun (WGS) entry which is preliminary data.</text>
</comment>
<protein>
    <submittedName>
        <fullName evidence="1">Uncharacterized protein</fullName>
    </submittedName>
</protein>
<keyword evidence="2" id="KW-1185">Reference proteome</keyword>
<sequence>MLLECTLSGGRPESGEEIVGVRMTLGDFDQGLVDDIHEPGVHLKKSRKKFIVEQHDCAGQQIISNLQNSDVVWIYAKYKEVLQIPEWSGLMELLTQHEEHYESCFMCLPFINSPVNV</sequence>
<dbReference type="Proteomes" id="UP000499080">
    <property type="component" value="Unassembled WGS sequence"/>
</dbReference>
<accession>A0A4Y2FLZ4</accession>